<feature type="compositionally biased region" description="Basic and acidic residues" evidence="7">
    <location>
        <begin position="202"/>
        <end position="216"/>
    </location>
</feature>
<keyword evidence="5 6" id="KW-0539">Nucleus</keyword>
<feature type="compositionally biased region" description="Low complexity" evidence="7">
    <location>
        <begin position="184"/>
        <end position="197"/>
    </location>
</feature>
<dbReference type="GO" id="GO:0000460">
    <property type="term" value="P:maturation of 5.8S rRNA"/>
    <property type="evidence" value="ECO:0007669"/>
    <property type="project" value="TreeGrafter"/>
</dbReference>
<gene>
    <name evidence="8" type="ORF">Rt10032_c05g2233</name>
</gene>
<comment type="caution">
    <text evidence="8">The sequence shown here is derived from an EMBL/GenBank/DDBJ whole genome shotgun (WGS) entry which is preliminary data.</text>
</comment>
<dbReference type="GO" id="GO:0005730">
    <property type="term" value="C:nucleolus"/>
    <property type="evidence" value="ECO:0007669"/>
    <property type="project" value="TreeGrafter"/>
</dbReference>
<dbReference type="PANTHER" id="PTHR15341:SF3">
    <property type="entry name" value="NUCLEAR NUCLEIC ACID-BINDING PROTEIN C1D"/>
    <property type="match status" value="1"/>
</dbReference>
<sequence length="289" mass="31261">MTDIDPSATLTTLSASLNSLETAVEPLLAKPFDEVLADQDPLVQARLQVLTSYMVHDLIWVYLKTAGIEPSTHPVMQEIERLKGYFGKLKSAEQGVSPDESANRPRMQLDKSAASRFINAAISSRASVDPNYNDAAVGPSGTHTRFTDEQQEEVERLLEDKNEDEDDGAEGAMDVEVEKDEDIVVGGEEVPGEVSAKSKGKAKSEEGEAKQKRKGVDPFAGYEQSKLATPKSKSGAATSKLSETKRKRLQVESDAAVSPAPSGTSTPSGELSKKQRKKLKIKQAKSEAK</sequence>
<feature type="compositionally biased region" description="Low complexity" evidence="7">
    <location>
        <begin position="255"/>
        <end position="269"/>
    </location>
</feature>
<accession>A0A511KE52</accession>
<keyword evidence="4 6" id="KW-0694">RNA-binding</keyword>
<evidence type="ECO:0000256" key="1">
    <source>
        <dbReference type="ARBA" id="ARBA00004123"/>
    </source>
</evidence>
<dbReference type="Proteomes" id="UP000321518">
    <property type="component" value="Unassembled WGS sequence"/>
</dbReference>
<feature type="compositionally biased region" description="Polar residues" evidence="7">
    <location>
        <begin position="231"/>
        <end position="241"/>
    </location>
</feature>
<feature type="region of interest" description="Disordered" evidence="7">
    <location>
        <begin position="129"/>
        <end position="289"/>
    </location>
</feature>
<name>A0A511KE52_RHOTO</name>
<evidence type="ECO:0000313" key="9">
    <source>
        <dbReference type="Proteomes" id="UP000321518"/>
    </source>
</evidence>
<protein>
    <recommendedName>
        <fullName evidence="6">Exosome complex protein</fullName>
    </recommendedName>
</protein>
<dbReference type="EMBL" id="BJWK01000005">
    <property type="protein sequence ID" value="GEM08216.1"/>
    <property type="molecule type" value="Genomic_DNA"/>
</dbReference>
<dbReference type="InterPro" id="IPR007146">
    <property type="entry name" value="Sas10/Utp3/C1D"/>
</dbReference>
<evidence type="ECO:0000256" key="6">
    <source>
        <dbReference type="RuleBase" id="RU368003"/>
    </source>
</evidence>
<dbReference type="PANTHER" id="PTHR15341">
    <property type="entry name" value="SUN-COR STEROID HORMONE RECEPTOR CO-REPRESSOR"/>
    <property type="match status" value="1"/>
</dbReference>
<dbReference type="GO" id="GO:0003677">
    <property type="term" value="F:DNA binding"/>
    <property type="evidence" value="ECO:0007669"/>
    <property type="project" value="TreeGrafter"/>
</dbReference>
<dbReference type="OrthoDB" id="1421013at2759"/>
<evidence type="ECO:0000256" key="5">
    <source>
        <dbReference type="ARBA" id="ARBA00023242"/>
    </source>
</evidence>
<dbReference type="GO" id="GO:0003723">
    <property type="term" value="F:RNA binding"/>
    <property type="evidence" value="ECO:0007669"/>
    <property type="project" value="UniProtKB-UniRule"/>
</dbReference>
<evidence type="ECO:0000256" key="3">
    <source>
        <dbReference type="ARBA" id="ARBA00022552"/>
    </source>
</evidence>
<evidence type="ECO:0000256" key="2">
    <source>
        <dbReference type="ARBA" id="ARBA00009154"/>
    </source>
</evidence>
<dbReference type="AlphaFoldDB" id="A0A511KE52"/>
<feature type="compositionally biased region" description="Acidic residues" evidence="7">
    <location>
        <begin position="161"/>
        <end position="183"/>
    </location>
</feature>
<dbReference type="GO" id="GO:0000178">
    <property type="term" value="C:exosome (RNase complex)"/>
    <property type="evidence" value="ECO:0007669"/>
    <property type="project" value="TreeGrafter"/>
</dbReference>
<keyword evidence="3 6" id="KW-0698">rRNA processing</keyword>
<comment type="subcellular location">
    <subcellularLocation>
        <location evidence="1 6">Nucleus</location>
    </subcellularLocation>
</comment>
<comment type="function">
    <text evidence="6">Required for exosome-dependent processing of pre-rRNA and small nucleolar RNA (snRNA) precursors. Involved in processing of 35S pre-rRNA at the A0, A1 and A2 sites.</text>
</comment>
<dbReference type="GO" id="GO:0010468">
    <property type="term" value="P:regulation of gene expression"/>
    <property type="evidence" value="ECO:0007669"/>
    <property type="project" value="TreeGrafter"/>
</dbReference>
<reference evidence="8 9" key="1">
    <citation type="submission" date="2019-07" db="EMBL/GenBank/DDBJ databases">
        <title>Rhodotorula toruloides NBRC10032 genome sequencing.</title>
        <authorList>
            <person name="Shida Y."/>
            <person name="Takaku H."/>
            <person name="Ogasawara W."/>
            <person name="Mori K."/>
        </authorList>
    </citation>
    <scope>NUCLEOTIDE SEQUENCE [LARGE SCALE GENOMIC DNA]</scope>
    <source>
        <strain evidence="8 9">NBRC10032</strain>
    </source>
</reference>
<dbReference type="InterPro" id="IPR011082">
    <property type="entry name" value="Exosome-assoc_fac/DNA_repair"/>
</dbReference>
<organism evidence="8 9">
    <name type="scientific">Rhodotorula toruloides</name>
    <name type="common">Yeast</name>
    <name type="synonym">Rhodosporidium toruloides</name>
    <dbReference type="NCBI Taxonomy" id="5286"/>
    <lineage>
        <taxon>Eukaryota</taxon>
        <taxon>Fungi</taxon>
        <taxon>Dikarya</taxon>
        <taxon>Basidiomycota</taxon>
        <taxon>Pucciniomycotina</taxon>
        <taxon>Microbotryomycetes</taxon>
        <taxon>Sporidiobolales</taxon>
        <taxon>Sporidiobolaceae</taxon>
        <taxon>Rhodotorula</taxon>
    </lineage>
</organism>
<evidence type="ECO:0000256" key="7">
    <source>
        <dbReference type="SAM" id="MobiDB-lite"/>
    </source>
</evidence>
<proteinExistence type="inferred from homology"/>
<feature type="compositionally biased region" description="Basic and acidic residues" evidence="7">
    <location>
        <begin position="145"/>
        <end position="160"/>
    </location>
</feature>
<feature type="compositionally biased region" description="Basic residues" evidence="7">
    <location>
        <begin position="274"/>
        <end position="283"/>
    </location>
</feature>
<dbReference type="Pfam" id="PF04000">
    <property type="entry name" value="Sas10_Utp3"/>
    <property type="match status" value="1"/>
</dbReference>
<evidence type="ECO:0000313" key="8">
    <source>
        <dbReference type="EMBL" id="GEM08216.1"/>
    </source>
</evidence>
<evidence type="ECO:0000256" key="4">
    <source>
        <dbReference type="ARBA" id="ARBA00022884"/>
    </source>
</evidence>
<comment type="similarity">
    <text evidence="2 6">Belongs to the C1D family.</text>
</comment>